<comment type="caution">
    <text evidence="2">The sequence shown here is derived from an EMBL/GenBank/DDBJ whole genome shotgun (WGS) entry which is preliminary data.</text>
</comment>
<dbReference type="SUPFAM" id="SSF101386">
    <property type="entry name" value="all-alpha NTP pyrophosphatases"/>
    <property type="match status" value="1"/>
</dbReference>
<evidence type="ECO:0000313" key="3">
    <source>
        <dbReference type="Proteomes" id="UP000053557"/>
    </source>
</evidence>
<protein>
    <recommendedName>
        <fullName evidence="1">NTP pyrophosphohydrolase MazG-like domain-containing protein</fullName>
    </recommendedName>
</protein>
<dbReference type="AlphaFoldDB" id="A0A101XP88"/>
<dbReference type="Gene3D" id="1.10.287.1080">
    <property type="entry name" value="MazG-like"/>
    <property type="match status" value="1"/>
</dbReference>
<gene>
    <name evidence="2" type="ORF">ATW55_05175</name>
</gene>
<dbReference type="EMBL" id="LPVJ01000061">
    <property type="protein sequence ID" value="KUO95022.1"/>
    <property type="molecule type" value="Genomic_DNA"/>
</dbReference>
<proteinExistence type="predicted"/>
<dbReference type="InterPro" id="IPR004518">
    <property type="entry name" value="MazG-like_dom"/>
</dbReference>
<feature type="domain" description="NTP pyrophosphohydrolase MazG-like" evidence="1">
    <location>
        <begin position="30"/>
        <end position="101"/>
    </location>
</feature>
<keyword evidence="3" id="KW-1185">Reference proteome</keyword>
<reference evidence="2 3" key="1">
    <citation type="submission" date="2015-12" db="EMBL/GenBank/DDBJ databases">
        <title>Draft genome sequence of Acidibacillus ferrooxidans ITV001, isolated from a chalcopyrite acid mine drainage site in Brazil.</title>
        <authorList>
            <person name="Dall'Agnol H."/>
            <person name="Nancucheo I."/>
            <person name="Johnson B."/>
            <person name="Oliveira R."/>
            <person name="Leite L."/>
            <person name="Pylro V."/>
            <person name="Nunes G.L."/>
            <person name="Tzotzos G."/>
            <person name="Fernandes G.R."/>
            <person name="Dutra J."/>
            <person name="Orellana S.C."/>
            <person name="Oliveira G."/>
        </authorList>
    </citation>
    <scope>NUCLEOTIDE SEQUENCE [LARGE SCALE GENOMIC DNA]</scope>
    <source>
        <strain evidence="3">ITV01</strain>
    </source>
</reference>
<dbReference type="PANTHER" id="PTHR42702:SF1">
    <property type="entry name" value="REGULATORY PROTEIN FOR BETA-LACTAMASE"/>
    <property type="match status" value="1"/>
</dbReference>
<dbReference type="Pfam" id="PF03819">
    <property type="entry name" value="MazG"/>
    <property type="match status" value="1"/>
</dbReference>
<accession>A0A101XP88</accession>
<sequence length="105" mass="12091">MLKQKPTLSDCQAFHRWLDCEKGFSDDLPTNVMLLVEEVGEVAKEVRRLLHASDEGVRQGARDHLREELADCLAFIAKLANYTDIDLEQAYVEKMTKNIGRNWLE</sequence>
<organism evidence="2 3">
    <name type="scientific">Ferroacidibacillus organovorans</name>
    <dbReference type="NCBI Taxonomy" id="1765683"/>
    <lineage>
        <taxon>Bacteria</taxon>
        <taxon>Bacillati</taxon>
        <taxon>Bacillota</taxon>
        <taxon>Bacilli</taxon>
        <taxon>Bacillales</taxon>
        <taxon>Alicyclobacillaceae</taxon>
        <taxon>Ferroacidibacillus</taxon>
    </lineage>
</organism>
<dbReference type="Proteomes" id="UP000053557">
    <property type="component" value="Unassembled WGS sequence"/>
</dbReference>
<dbReference type="PANTHER" id="PTHR42702">
    <property type="entry name" value="NUCLEOTIDE PYROPHOSPHOHYDROLASE"/>
    <property type="match status" value="1"/>
</dbReference>
<evidence type="ECO:0000259" key="1">
    <source>
        <dbReference type="Pfam" id="PF03819"/>
    </source>
</evidence>
<name>A0A101XP88_9BACL</name>
<dbReference type="RefSeq" id="WP_067718993.1">
    <property type="nucleotide sequence ID" value="NZ_LPVJ01000061.1"/>
</dbReference>
<evidence type="ECO:0000313" key="2">
    <source>
        <dbReference type="EMBL" id="KUO95022.1"/>
    </source>
</evidence>
<dbReference type="OrthoDB" id="2936536at2"/>